<evidence type="ECO:0000256" key="3">
    <source>
        <dbReference type="ARBA" id="ARBA00022471"/>
    </source>
</evidence>
<evidence type="ECO:0000256" key="1">
    <source>
        <dbReference type="ARBA" id="ARBA00004613"/>
    </source>
</evidence>
<proteinExistence type="inferred from homology"/>
<organism evidence="7 8">
    <name type="scientific">Phtheirospermum japonicum</name>
    <dbReference type="NCBI Taxonomy" id="374723"/>
    <lineage>
        <taxon>Eukaryota</taxon>
        <taxon>Viridiplantae</taxon>
        <taxon>Streptophyta</taxon>
        <taxon>Embryophyta</taxon>
        <taxon>Tracheophyta</taxon>
        <taxon>Spermatophyta</taxon>
        <taxon>Magnoliopsida</taxon>
        <taxon>eudicotyledons</taxon>
        <taxon>Gunneridae</taxon>
        <taxon>Pentapetalae</taxon>
        <taxon>asterids</taxon>
        <taxon>lamiids</taxon>
        <taxon>Lamiales</taxon>
        <taxon>Orobanchaceae</taxon>
        <taxon>Orobanchaceae incertae sedis</taxon>
        <taxon>Phtheirospermum</taxon>
    </lineage>
</organism>
<dbReference type="PANTHER" id="PTHR31232">
    <property type="match status" value="1"/>
</dbReference>
<dbReference type="PANTHER" id="PTHR31232:SF18">
    <property type="entry name" value="S-PROTEIN HOMOLOG"/>
    <property type="match status" value="1"/>
</dbReference>
<comment type="subcellular location">
    <subcellularLocation>
        <location evidence="1 6">Secreted</location>
    </subcellularLocation>
</comment>
<dbReference type="InterPro" id="IPR010264">
    <property type="entry name" value="Self-incomp_S1"/>
</dbReference>
<evidence type="ECO:0000256" key="4">
    <source>
        <dbReference type="ARBA" id="ARBA00022525"/>
    </source>
</evidence>
<dbReference type="GO" id="GO:0005576">
    <property type="term" value="C:extracellular region"/>
    <property type="evidence" value="ECO:0007669"/>
    <property type="project" value="UniProtKB-SubCell"/>
</dbReference>
<accession>A0A830CRZ7</accession>
<sequence>MNVHCRSRENDLGYHVLQVEDAIEWSFNQNLWGTTLFYCDMQWADSNWYNFDAYDSGRDNNRCKTMCRWMITKEGSLYGYNEETGFWEWFQLRSVR</sequence>
<evidence type="ECO:0000256" key="2">
    <source>
        <dbReference type="ARBA" id="ARBA00005581"/>
    </source>
</evidence>
<comment type="similarity">
    <text evidence="2 6">Belongs to the plant self-incompatibility (S1) protein family.</text>
</comment>
<name>A0A830CRZ7_9LAMI</name>
<comment type="caution">
    <text evidence="7">The sequence shown here is derived from an EMBL/GenBank/DDBJ whole genome shotgun (WGS) entry which is preliminary data.</text>
</comment>
<gene>
    <name evidence="7" type="ORF">PHJA_001861200</name>
</gene>
<dbReference type="OrthoDB" id="1938697at2759"/>
<keyword evidence="5" id="KW-0732">Signal</keyword>
<dbReference type="AlphaFoldDB" id="A0A830CRZ7"/>
<dbReference type="Proteomes" id="UP000653305">
    <property type="component" value="Unassembled WGS sequence"/>
</dbReference>
<keyword evidence="8" id="KW-1185">Reference proteome</keyword>
<keyword evidence="4 6" id="KW-0964">Secreted</keyword>
<dbReference type="Pfam" id="PF05938">
    <property type="entry name" value="Self-incomp_S1"/>
    <property type="match status" value="1"/>
</dbReference>
<dbReference type="GO" id="GO:0060320">
    <property type="term" value="P:rejection of self pollen"/>
    <property type="evidence" value="ECO:0007669"/>
    <property type="project" value="UniProtKB-KW"/>
</dbReference>
<keyword evidence="3 6" id="KW-0713">Self-incompatibility</keyword>
<evidence type="ECO:0000313" key="7">
    <source>
        <dbReference type="EMBL" id="GFP97171.1"/>
    </source>
</evidence>
<protein>
    <recommendedName>
        <fullName evidence="6">S-protein homolog</fullName>
    </recommendedName>
</protein>
<dbReference type="EMBL" id="BMAC01000475">
    <property type="protein sequence ID" value="GFP97171.1"/>
    <property type="molecule type" value="Genomic_DNA"/>
</dbReference>
<reference evidence="7" key="1">
    <citation type="submission" date="2020-07" db="EMBL/GenBank/DDBJ databases">
        <title>Ethylene signaling mediates host invasion by parasitic plants.</title>
        <authorList>
            <person name="Yoshida S."/>
        </authorList>
    </citation>
    <scope>NUCLEOTIDE SEQUENCE</scope>
    <source>
        <strain evidence="7">Okayama</strain>
    </source>
</reference>
<evidence type="ECO:0000256" key="6">
    <source>
        <dbReference type="RuleBase" id="RU367044"/>
    </source>
</evidence>
<evidence type="ECO:0000256" key="5">
    <source>
        <dbReference type="ARBA" id="ARBA00022729"/>
    </source>
</evidence>
<evidence type="ECO:0000313" key="8">
    <source>
        <dbReference type="Proteomes" id="UP000653305"/>
    </source>
</evidence>